<evidence type="ECO:0000313" key="2">
    <source>
        <dbReference type="Proteomes" id="UP000199532"/>
    </source>
</evidence>
<reference evidence="1 2" key="1">
    <citation type="submission" date="2016-10" db="EMBL/GenBank/DDBJ databases">
        <authorList>
            <person name="de Groot N.N."/>
        </authorList>
    </citation>
    <scope>NUCLEOTIDE SEQUENCE [LARGE SCALE GENOMIC DNA]</scope>
    <source>
        <strain evidence="1 2">DSM 19938</strain>
    </source>
</reference>
<dbReference type="EMBL" id="FNXY01000001">
    <property type="protein sequence ID" value="SEI37939.1"/>
    <property type="molecule type" value="Genomic_DNA"/>
</dbReference>
<accession>A0A1H6Q262</accession>
<gene>
    <name evidence="1" type="ORF">SAMN04487995_0200</name>
</gene>
<evidence type="ECO:0000313" key="1">
    <source>
        <dbReference type="EMBL" id="SEI37939.1"/>
    </source>
</evidence>
<sequence length="64" mass="7102">MHRTSEGILSNFVPKMPGVPVTAGTSNNSDNFTFSVIHFDRFECDGVKNKLTKFHIITSNILCS</sequence>
<proteinExistence type="predicted"/>
<protein>
    <submittedName>
        <fullName evidence="1">Uncharacterized protein</fullName>
    </submittedName>
</protein>
<keyword evidence="2" id="KW-1185">Reference proteome</keyword>
<dbReference type="Proteomes" id="UP000199532">
    <property type="component" value="Unassembled WGS sequence"/>
</dbReference>
<dbReference type="AlphaFoldDB" id="A0A1H6Q262"/>
<organism evidence="1 2">
    <name type="scientific">Dyadobacter koreensis</name>
    <dbReference type="NCBI Taxonomy" id="408657"/>
    <lineage>
        <taxon>Bacteria</taxon>
        <taxon>Pseudomonadati</taxon>
        <taxon>Bacteroidota</taxon>
        <taxon>Cytophagia</taxon>
        <taxon>Cytophagales</taxon>
        <taxon>Spirosomataceae</taxon>
        <taxon>Dyadobacter</taxon>
    </lineage>
</organism>
<name>A0A1H6Q262_9BACT</name>
<dbReference type="STRING" id="408657.SAMN04487995_0200"/>